<dbReference type="RefSeq" id="WP_087913915.1">
    <property type="nucleotide sequence ID" value="NZ_CP021780.1"/>
</dbReference>
<sequence length="271" mass="30543">MLYSDITIDDQYAVFTVGRRSEDDPDISFESGFQAGVLKYDFVHQTSQYFAYEPYVYLESQPNSENSIYYAYIQWTGLLAEITIHQLDCRSMSTRKVYTLSIEDSAEVSREASGLWRLELIGLSDRLLKVGIPTLPYPARGDKSRISHYLLVDLEAQTHAILADKTAAEADDVSMPAGSGRIFSNAGTPLGVICGDCSVDLHNVQTGEKLFSTSPERMIRFANDEAVLTQYFAEGHVLLHDIRQQRILAEYTSLSNSFHYLEKQDLMILIP</sequence>
<name>A0A2Z2KGF3_9BACL</name>
<dbReference type="AlphaFoldDB" id="A0A2Z2KGF3"/>
<gene>
    <name evidence="1" type="ORF">B9T62_03180</name>
</gene>
<dbReference type="KEGG" id="pdh:B9T62_03180"/>
<protein>
    <submittedName>
        <fullName evidence="1">Uncharacterized protein</fullName>
    </submittedName>
</protein>
<reference evidence="1 2" key="1">
    <citation type="submission" date="2017-06" db="EMBL/GenBank/DDBJ databases">
        <title>Complete genome sequence of Paenibacillus donghaensis KCTC 13049T isolated from East Sea sediment, South Korea.</title>
        <authorList>
            <person name="Jung B.K."/>
            <person name="Hong S.-J."/>
            <person name="Shin J.-H."/>
        </authorList>
    </citation>
    <scope>NUCLEOTIDE SEQUENCE [LARGE SCALE GENOMIC DNA]</scope>
    <source>
        <strain evidence="1 2">KCTC 13049</strain>
    </source>
</reference>
<dbReference type="OrthoDB" id="2666719at2"/>
<organism evidence="1 2">
    <name type="scientific">Paenibacillus donghaensis</name>
    <dbReference type="NCBI Taxonomy" id="414771"/>
    <lineage>
        <taxon>Bacteria</taxon>
        <taxon>Bacillati</taxon>
        <taxon>Bacillota</taxon>
        <taxon>Bacilli</taxon>
        <taxon>Bacillales</taxon>
        <taxon>Paenibacillaceae</taxon>
        <taxon>Paenibacillus</taxon>
    </lineage>
</organism>
<proteinExistence type="predicted"/>
<keyword evidence="2" id="KW-1185">Reference proteome</keyword>
<dbReference type="EMBL" id="CP021780">
    <property type="protein sequence ID" value="ASA19892.1"/>
    <property type="molecule type" value="Genomic_DNA"/>
</dbReference>
<evidence type="ECO:0000313" key="2">
    <source>
        <dbReference type="Proteomes" id="UP000249890"/>
    </source>
</evidence>
<accession>A0A2Z2KGF3</accession>
<evidence type="ECO:0000313" key="1">
    <source>
        <dbReference type="EMBL" id="ASA19892.1"/>
    </source>
</evidence>
<dbReference type="Proteomes" id="UP000249890">
    <property type="component" value="Chromosome"/>
</dbReference>